<feature type="compositionally biased region" description="Basic and acidic residues" evidence="1">
    <location>
        <begin position="1"/>
        <end position="11"/>
    </location>
</feature>
<organism evidence="2 3">
    <name type="scientific">Elsinoe ampelina</name>
    <dbReference type="NCBI Taxonomy" id="302913"/>
    <lineage>
        <taxon>Eukaryota</taxon>
        <taxon>Fungi</taxon>
        <taxon>Dikarya</taxon>
        <taxon>Ascomycota</taxon>
        <taxon>Pezizomycotina</taxon>
        <taxon>Dothideomycetes</taxon>
        <taxon>Dothideomycetidae</taxon>
        <taxon>Myriangiales</taxon>
        <taxon>Elsinoaceae</taxon>
        <taxon>Elsinoe</taxon>
    </lineage>
</organism>
<gene>
    <name evidence="2" type="ORF">BDZ85DRAFT_77714</name>
</gene>
<protein>
    <submittedName>
        <fullName evidence="2">Uncharacterized protein</fullName>
    </submittedName>
</protein>
<reference evidence="3" key="1">
    <citation type="journal article" date="2020" name="Stud. Mycol.">
        <title>101 Dothideomycetes genomes: A test case for predicting lifestyles and emergence of pathogens.</title>
        <authorList>
            <person name="Haridas S."/>
            <person name="Albert R."/>
            <person name="Binder M."/>
            <person name="Bloem J."/>
            <person name="LaButti K."/>
            <person name="Salamov A."/>
            <person name="Andreopoulos B."/>
            <person name="Baker S."/>
            <person name="Barry K."/>
            <person name="Bills G."/>
            <person name="Bluhm B."/>
            <person name="Cannon C."/>
            <person name="Castanera R."/>
            <person name="Culley D."/>
            <person name="Daum C."/>
            <person name="Ezra D."/>
            <person name="Gonzalez J."/>
            <person name="Henrissat B."/>
            <person name="Kuo A."/>
            <person name="Liang C."/>
            <person name="Lipzen A."/>
            <person name="Lutzoni F."/>
            <person name="Magnuson J."/>
            <person name="Mondo S."/>
            <person name="Nolan M."/>
            <person name="Ohm R."/>
            <person name="Pangilinan J."/>
            <person name="Park H.-J."/>
            <person name="Ramirez L."/>
            <person name="Alfaro M."/>
            <person name="Sun H."/>
            <person name="Tritt A."/>
            <person name="Yoshinaga Y."/>
            <person name="Zwiers L.-H."/>
            <person name="Turgeon B."/>
            <person name="Goodwin S."/>
            <person name="Spatafora J."/>
            <person name="Crous P."/>
            <person name="Grigoriev I."/>
        </authorList>
    </citation>
    <scope>NUCLEOTIDE SEQUENCE [LARGE SCALE GENOMIC DNA]</scope>
    <source>
        <strain evidence="3">CECT 20119</strain>
    </source>
</reference>
<accession>A0A6A6FZ78</accession>
<feature type="compositionally biased region" description="Basic and acidic residues" evidence="1">
    <location>
        <begin position="59"/>
        <end position="68"/>
    </location>
</feature>
<feature type="region of interest" description="Disordered" evidence="1">
    <location>
        <begin position="1"/>
        <end position="86"/>
    </location>
</feature>
<keyword evidence="3" id="KW-1185">Reference proteome</keyword>
<sequence length="117" mass="12622">MAKGRGRDNGSKEAGGVSSHRHGNPYKRRKIGGTTELPEEAEAQPAVASTSESPASRHYRLDVEKEPAEEQSQTALTGAEAAEDVKKTPRIHVLQTKALRALHAEGIEHVCSPLMDD</sequence>
<dbReference type="EMBL" id="ML992530">
    <property type="protein sequence ID" value="KAF2218741.1"/>
    <property type="molecule type" value="Genomic_DNA"/>
</dbReference>
<evidence type="ECO:0000256" key="1">
    <source>
        <dbReference type="SAM" id="MobiDB-lite"/>
    </source>
</evidence>
<dbReference type="AlphaFoldDB" id="A0A6A6FZ78"/>
<evidence type="ECO:0000313" key="2">
    <source>
        <dbReference type="EMBL" id="KAF2218741.1"/>
    </source>
</evidence>
<feature type="compositionally biased region" description="Basic residues" evidence="1">
    <location>
        <begin position="19"/>
        <end position="31"/>
    </location>
</feature>
<proteinExistence type="predicted"/>
<name>A0A6A6FZ78_9PEZI</name>
<dbReference type="Proteomes" id="UP000799538">
    <property type="component" value="Unassembled WGS sequence"/>
</dbReference>
<evidence type="ECO:0000313" key="3">
    <source>
        <dbReference type="Proteomes" id="UP000799538"/>
    </source>
</evidence>